<comment type="caution">
    <text evidence="9">The sequence shown here is derived from an EMBL/GenBank/DDBJ whole genome shotgun (WGS) entry which is preliminary data.</text>
</comment>
<comment type="subcellular location">
    <subcellularLocation>
        <location evidence="1">Membrane</location>
        <topology evidence="1">Multi-pass membrane protein</topology>
    </subcellularLocation>
</comment>
<evidence type="ECO:0000259" key="8">
    <source>
        <dbReference type="Pfam" id="PF19055"/>
    </source>
</evidence>
<dbReference type="InterPro" id="IPR043926">
    <property type="entry name" value="ABCG_dom"/>
</dbReference>
<feature type="domain" description="ABC transporter family G" evidence="8">
    <location>
        <begin position="29"/>
        <end position="107"/>
    </location>
</feature>
<organism evidence="9 10">
    <name type="scientific">Penicillium canescens</name>
    <dbReference type="NCBI Taxonomy" id="5083"/>
    <lineage>
        <taxon>Eukaryota</taxon>
        <taxon>Fungi</taxon>
        <taxon>Dikarya</taxon>
        <taxon>Ascomycota</taxon>
        <taxon>Pezizomycotina</taxon>
        <taxon>Eurotiomycetes</taxon>
        <taxon>Eurotiomycetidae</taxon>
        <taxon>Eurotiales</taxon>
        <taxon>Aspergillaceae</taxon>
        <taxon>Penicillium</taxon>
    </lineage>
</organism>
<dbReference type="GO" id="GO:0016020">
    <property type="term" value="C:membrane"/>
    <property type="evidence" value="ECO:0007669"/>
    <property type="project" value="UniProtKB-SubCell"/>
</dbReference>
<keyword evidence="3 6" id="KW-0812">Transmembrane</keyword>
<feature type="transmembrane region" description="Helical" evidence="6">
    <location>
        <begin position="172"/>
        <end position="192"/>
    </location>
</feature>
<evidence type="ECO:0000256" key="5">
    <source>
        <dbReference type="ARBA" id="ARBA00023136"/>
    </source>
</evidence>
<keyword evidence="10" id="KW-1185">Reference proteome</keyword>
<evidence type="ECO:0000313" key="9">
    <source>
        <dbReference type="EMBL" id="KAJ6043219.1"/>
    </source>
</evidence>
<dbReference type="InterPro" id="IPR013525">
    <property type="entry name" value="ABC2_TM"/>
</dbReference>
<dbReference type="Pfam" id="PF01061">
    <property type="entry name" value="ABC2_membrane"/>
    <property type="match status" value="1"/>
</dbReference>
<keyword evidence="2" id="KW-0813">Transport</keyword>
<dbReference type="Pfam" id="PF19055">
    <property type="entry name" value="ABC2_membrane_7"/>
    <property type="match status" value="1"/>
</dbReference>
<evidence type="ECO:0000256" key="1">
    <source>
        <dbReference type="ARBA" id="ARBA00004141"/>
    </source>
</evidence>
<accession>A0AAD6IC38</accession>
<evidence type="ECO:0008006" key="11">
    <source>
        <dbReference type="Google" id="ProtNLM"/>
    </source>
</evidence>
<dbReference type="GO" id="GO:0140359">
    <property type="term" value="F:ABC-type transporter activity"/>
    <property type="evidence" value="ECO:0007669"/>
    <property type="project" value="InterPro"/>
</dbReference>
<evidence type="ECO:0000256" key="4">
    <source>
        <dbReference type="ARBA" id="ARBA00022989"/>
    </source>
</evidence>
<protein>
    <recommendedName>
        <fullName evidence="11">ABC-2 type transporter domain-containing protein</fullName>
    </recommendedName>
</protein>
<gene>
    <name evidence="9" type="ORF">N7460_004574</name>
</gene>
<dbReference type="AlphaFoldDB" id="A0AAD6IC38"/>
<reference evidence="9" key="1">
    <citation type="journal article" date="2023" name="IMA Fungus">
        <title>Comparative genomic study of the Penicillium genus elucidates a diverse pangenome and 15 lateral gene transfer events.</title>
        <authorList>
            <person name="Petersen C."/>
            <person name="Sorensen T."/>
            <person name="Nielsen M.R."/>
            <person name="Sondergaard T.E."/>
            <person name="Sorensen J.L."/>
            <person name="Fitzpatrick D.A."/>
            <person name="Frisvad J.C."/>
            <person name="Nielsen K.L."/>
        </authorList>
    </citation>
    <scope>NUCLEOTIDE SEQUENCE</scope>
    <source>
        <strain evidence="9">IBT 15450</strain>
    </source>
</reference>
<feature type="transmembrane region" description="Helical" evidence="6">
    <location>
        <begin position="454"/>
        <end position="474"/>
    </location>
</feature>
<feature type="transmembrane region" description="Helical" evidence="6">
    <location>
        <begin position="243"/>
        <end position="268"/>
    </location>
</feature>
<feature type="non-terminal residue" evidence="9">
    <location>
        <position position="1"/>
    </location>
</feature>
<evidence type="ECO:0000313" key="10">
    <source>
        <dbReference type="Proteomes" id="UP001219568"/>
    </source>
</evidence>
<keyword evidence="5 6" id="KW-0472">Membrane</keyword>
<evidence type="ECO:0000256" key="3">
    <source>
        <dbReference type="ARBA" id="ARBA00022692"/>
    </source>
</evidence>
<dbReference type="Gene3D" id="3.40.50.300">
    <property type="entry name" value="P-loop containing nucleotide triphosphate hydrolases"/>
    <property type="match status" value="1"/>
</dbReference>
<feature type="transmembrane region" description="Helical" evidence="6">
    <location>
        <begin position="346"/>
        <end position="365"/>
    </location>
</feature>
<proteinExistence type="predicted"/>
<evidence type="ECO:0000256" key="2">
    <source>
        <dbReference type="ARBA" id="ARBA00022448"/>
    </source>
</evidence>
<name>A0AAD6IC38_PENCN</name>
<feature type="transmembrane region" description="Helical" evidence="6">
    <location>
        <begin position="204"/>
        <end position="223"/>
    </location>
</feature>
<feature type="domain" description="ABC-2 type transporter transmembrane" evidence="7">
    <location>
        <begin position="154"/>
        <end position="363"/>
    </location>
</feature>
<dbReference type="InterPro" id="IPR027417">
    <property type="entry name" value="P-loop_NTPase"/>
</dbReference>
<evidence type="ECO:0000256" key="6">
    <source>
        <dbReference type="SAM" id="Phobius"/>
    </source>
</evidence>
<reference evidence="9" key="2">
    <citation type="submission" date="2023-01" db="EMBL/GenBank/DDBJ databases">
        <authorList>
            <person name="Petersen C."/>
        </authorList>
    </citation>
    <scope>NUCLEOTIDE SEQUENCE</scope>
    <source>
        <strain evidence="9">IBT 15450</strain>
    </source>
</reference>
<dbReference type="PANTHER" id="PTHR19241">
    <property type="entry name" value="ATP-BINDING CASSETTE TRANSPORTER"/>
    <property type="match status" value="1"/>
</dbReference>
<dbReference type="Proteomes" id="UP001219568">
    <property type="component" value="Unassembled WGS sequence"/>
</dbReference>
<dbReference type="EMBL" id="JAQJZL010000004">
    <property type="protein sequence ID" value="KAJ6043219.1"/>
    <property type="molecule type" value="Genomic_DNA"/>
</dbReference>
<sequence>GLDSQTAWSICAFLRKLADSGQAVLSTIHQPSAVLFQQFDRLLFLGKGGKTVYFGNLGEQPQTLLDHFERNGARKCDASENPAEYMSEIIGAGAAGHSVLDWPVVWKDSPEAREVEAEFQRIHASGAAANAHSNESFGTGYNEQSEFAMPYLDQIWCVRHRVFRQYWREPSYIGAKFMLGIVSALFIAFSYFKPGSSIQGIQNHLFSSFMLTSIFSTLVQQIMPKFVTRRSLYEVCERPWETYSWVAFIVSNILVEIPYQVLLGLLVWASYYYPIYGANQSSQVQGMMLLFVIQFFVFTSTFAELVISALPDAETGGTVATLAFALILTFNGVMQTPTALPGFWIFMYRVSPLTYLIAGICGNVTTLSSCTLLPSGANCIQPTSRPDVRSISYRLADGRSRAIVQPCMALSDICMLCPLLPREYTVERLHLFVVKPRSNLTCDSDYDERWRNWGLGWVYICFNIAAAATLYYFVSAIISPRYSFELFTPVEEFYTDFSGDDQARHPRQRRS</sequence>
<keyword evidence="4 6" id="KW-1133">Transmembrane helix</keyword>
<evidence type="ECO:0000259" key="7">
    <source>
        <dbReference type="Pfam" id="PF01061"/>
    </source>
</evidence>
<feature type="transmembrane region" description="Helical" evidence="6">
    <location>
        <begin position="289"/>
        <end position="310"/>
    </location>
</feature>